<sequence length="235" mass="26429">MRHARGRGLRWRVGRPRRRNTPRDRVANPAADVAHAGGRRSAAVRDRTSGRNRDSGGGKPDGPDQLAVEHALRHRHEHAVRNGRELAVRNGHKLGLRNGHELAVRDRHEHALRHRHRHRHALRNGHEHALRNGHHARADQHAAAHDHSDDDTRADLHVDAERERHRRAERNDRATAGLIDAVGMDPRRPRSHRRRGRRPGRTGPAVAAAQGDAALAGGRDRRVLPGAADRRSHRP</sequence>
<feature type="compositionally biased region" description="Basic residues" evidence="1">
    <location>
        <begin position="189"/>
        <end position="200"/>
    </location>
</feature>
<feature type="compositionally biased region" description="Low complexity" evidence="1">
    <location>
        <begin position="201"/>
        <end position="217"/>
    </location>
</feature>
<evidence type="ECO:0000256" key="1">
    <source>
        <dbReference type="SAM" id="MobiDB-lite"/>
    </source>
</evidence>
<feature type="region of interest" description="Disordered" evidence="1">
    <location>
        <begin position="1"/>
        <end position="102"/>
    </location>
</feature>
<feature type="region of interest" description="Disordered" evidence="1">
    <location>
        <begin position="160"/>
        <end position="235"/>
    </location>
</feature>
<gene>
    <name evidence="2" type="ORF">OM076_03310</name>
</gene>
<accession>A0A9X3S3A6</accession>
<dbReference type="Proteomes" id="UP001149140">
    <property type="component" value="Unassembled WGS sequence"/>
</dbReference>
<dbReference type="EMBL" id="JAPDOD010000002">
    <property type="protein sequence ID" value="MDA0159283.1"/>
    <property type="molecule type" value="Genomic_DNA"/>
</dbReference>
<comment type="caution">
    <text evidence="2">The sequence shown here is derived from an EMBL/GenBank/DDBJ whole genome shotgun (WGS) entry which is preliminary data.</text>
</comment>
<reference evidence="2" key="1">
    <citation type="submission" date="2022-10" db="EMBL/GenBank/DDBJ databases">
        <title>The WGS of Solirubrobacter ginsenosidimutans DSM 21036.</title>
        <authorList>
            <person name="Jiang Z."/>
        </authorList>
    </citation>
    <scope>NUCLEOTIDE SEQUENCE</scope>
    <source>
        <strain evidence="2">DSM 21036</strain>
    </source>
</reference>
<feature type="region of interest" description="Disordered" evidence="1">
    <location>
        <begin position="133"/>
        <end position="152"/>
    </location>
</feature>
<protein>
    <submittedName>
        <fullName evidence="2">Uncharacterized protein</fullName>
    </submittedName>
</protein>
<evidence type="ECO:0000313" key="3">
    <source>
        <dbReference type="Proteomes" id="UP001149140"/>
    </source>
</evidence>
<organism evidence="2 3">
    <name type="scientific">Solirubrobacter ginsenosidimutans</name>
    <dbReference type="NCBI Taxonomy" id="490573"/>
    <lineage>
        <taxon>Bacteria</taxon>
        <taxon>Bacillati</taxon>
        <taxon>Actinomycetota</taxon>
        <taxon>Thermoleophilia</taxon>
        <taxon>Solirubrobacterales</taxon>
        <taxon>Solirubrobacteraceae</taxon>
        <taxon>Solirubrobacter</taxon>
    </lineage>
</organism>
<keyword evidence="3" id="KW-1185">Reference proteome</keyword>
<dbReference type="RefSeq" id="WP_270037959.1">
    <property type="nucleotide sequence ID" value="NZ_JAPDOD010000002.1"/>
</dbReference>
<name>A0A9X3S3A6_9ACTN</name>
<feature type="compositionally biased region" description="Basic residues" evidence="1">
    <location>
        <begin position="1"/>
        <end position="20"/>
    </location>
</feature>
<dbReference type="AlphaFoldDB" id="A0A9X3S3A6"/>
<evidence type="ECO:0000313" key="2">
    <source>
        <dbReference type="EMBL" id="MDA0159283.1"/>
    </source>
</evidence>
<proteinExistence type="predicted"/>
<feature type="compositionally biased region" description="Basic and acidic residues" evidence="1">
    <location>
        <begin position="43"/>
        <end position="56"/>
    </location>
</feature>